<evidence type="ECO:0000313" key="3">
    <source>
        <dbReference type="Proteomes" id="UP000233256"/>
    </source>
</evidence>
<gene>
    <name evidence="2" type="ORF">CVV64_17370</name>
</gene>
<dbReference type="AlphaFoldDB" id="A0A2N1PKB7"/>
<feature type="region of interest" description="Disordered" evidence="1">
    <location>
        <begin position="236"/>
        <end position="312"/>
    </location>
</feature>
<sequence length="312" mass="33717">MRYSIFSVFLVIILSLAAPLMFNSFSPVLANEEEAALWKELDEATKKISEGTDLSFTVTVRDLITPDGGQIESKFWASGPNRAQIRMDYPMGMVNMSTVLSPSGGFHHIIEKGTIVDISTSEARSAITQAKAQMEALMSKLPKVDWEKMNSKYSGMHTLEKDDADGYTRYIYRNTVLINRTDFMVDSGNGALAKIIFYFDGKTPTSETEFSDVVFAAPPESVFERQVPDLELAAKNAIPTGGPKGPDGKPLLPGAMPGTLPGTIPSGSMSGYQTNGTAVQGYKAPAASVPAAPAPQKPAEEKKPAMEFNLGF</sequence>
<evidence type="ECO:0000256" key="1">
    <source>
        <dbReference type="SAM" id="MobiDB-lite"/>
    </source>
</evidence>
<proteinExistence type="predicted"/>
<feature type="compositionally biased region" description="Polar residues" evidence="1">
    <location>
        <begin position="265"/>
        <end position="278"/>
    </location>
</feature>
<dbReference type="EMBL" id="PGXC01000035">
    <property type="protein sequence ID" value="PKK88771.1"/>
    <property type="molecule type" value="Genomic_DNA"/>
</dbReference>
<dbReference type="Proteomes" id="UP000233256">
    <property type="component" value="Unassembled WGS sequence"/>
</dbReference>
<reference evidence="2 3" key="1">
    <citation type="journal article" date="2017" name="ISME J.">
        <title>Potential for microbial H2 and metal transformations associated with novel bacteria and archaea in deep terrestrial subsurface sediments.</title>
        <authorList>
            <person name="Hernsdorf A.W."/>
            <person name="Amano Y."/>
            <person name="Miyakawa K."/>
            <person name="Ise K."/>
            <person name="Suzuki Y."/>
            <person name="Anantharaman K."/>
            <person name="Probst A."/>
            <person name="Burstein D."/>
            <person name="Thomas B.C."/>
            <person name="Banfield J.F."/>
        </authorList>
    </citation>
    <scope>NUCLEOTIDE SEQUENCE [LARGE SCALE GENOMIC DNA]</scope>
    <source>
        <strain evidence="2">HGW-Wallbacteria-1</strain>
    </source>
</reference>
<evidence type="ECO:0000313" key="2">
    <source>
        <dbReference type="EMBL" id="PKK88771.1"/>
    </source>
</evidence>
<organism evidence="2 3">
    <name type="scientific">Candidatus Wallbacteria bacterium HGW-Wallbacteria-1</name>
    <dbReference type="NCBI Taxonomy" id="2013854"/>
    <lineage>
        <taxon>Bacteria</taxon>
        <taxon>Candidatus Walliibacteriota</taxon>
    </lineage>
</organism>
<name>A0A2N1PKB7_9BACT</name>
<accession>A0A2N1PKB7</accession>
<comment type="caution">
    <text evidence="2">The sequence shown here is derived from an EMBL/GenBank/DDBJ whole genome shotgun (WGS) entry which is preliminary data.</text>
</comment>
<protein>
    <submittedName>
        <fullName evidence="2">Uncharacterized protein</fullName>
    </submittedName>
</protein>